<comment type="subunit">
    <text evidence="9">The complex comprises the extracytoplasmic solute receptor protein and the two transmembrane proteins.</text>
</comment>
<feature type="transmembrane region" description="Helical" evidence="9">
    <location>
        <begin position="12"/>
        <end position="39"/>
    </location>
</feature>
<evidence type="ECO:0000256" key="9">
    <source>
        <dbReference type="RuleBase" id="RU369079"/>
    </source>
</evidence>
<dbReference type="InterPro" id="IPR007387">
    <property type="entry name" value="TRAP_DctQ"/>
</dbReference>
<reference evidence="12" key="1">
    <citation type="submission" date="2017-08" db="EMBL/GenBank/DDBJ databases">
        <authorList>
            <person name="Varghese N."/>
            <person name="Submissions S."/>
        </authorList>
    </citation>
    <scope>NUCLEOTIDE SEQUENCE [LARGE SCALE GENOMIC DNA]</scope>
    <source>
        <strain evidence="12">JA234</strain>
    </source>
</reference>
<feature type="transmembrane region" description="Helical" evidence="9">
    <location>
        <begin position="131"/>
        <end position="155"/>
    </location>
</feature>
<dbReference type="InterPro" id="IPR055348">
    <property type="entry name" value="DctQ"/>
</dbReference>
<dbReference type="Proteomes" id="UP000219467">
    <property type="component" value="Unassembled WGS sequence"/>
</dbReference>
<evidence type="ECO:0000256" key="8">
    <source>
        <dbReference type="ARBA" id="ARBA00038436"/>
    </source>
</evidence>
<comment type="similarity">
    <text evidence="8 9">Belongs to the TRAP transporter small permease family.</text>
</comment>
<dbReference type="PANTHER" id="PTHR35011">
    <property type="entry name" value="2,3-DIKETO-L-GULONATE TRAP TRANSPORTER SMALL PERMEASE PROTEIN YIAM"/>
    <property type="match status" value="1"/>
</dbReference>
<keyword evidence="7 9" id="KW-0472">Membrane</keyword>
<keyword evidence="2 9" id="KW-0813">Transport</keyword>
<evidence type="ECO:0000256" key="6">
    <source>
        <dbReference type="ARBA" id="ARBA00022989"/>
    </source>
</evidence>
<proteinExistence type="inferred from homology"/>
<evidence type="ECO:0000256" key="3">
    <source>
        <dbReference type="ARBA" id="ARBA00022475"/>
    </source>
</evidence>
<feature type="domain" description="Tripartite ATP-independent periplasmic transporters DctQ component" evidence="10">
    <location>
        <begin position="27"/>
        <end position="148"/>
    </location>
</feature>
<evidence type="ECO:0000256" key="7">
    <source>
        <dbReference type="ARBA" id="ARBA00023136"/>
    </source>
</evidence>
<comment type="subcellular location">
    <subcellularLocation>
        <location evidence="1 9">Cell inner membrane</location>
        <topology evidence="1 9">Multi-pass membrane protein</topology>
    </subcellularLocation>
</comment>
<accession>A0A285CPT4</accession>
<protein>
    <recommendedName>
        <fullName evidence="9">TRAP transporter small permease protein</fullName>
    </recommendedName>
</protein>
<dbReference type="PANTHER" id="PTHR35011:SF2">
    <property type="entry name" value="2,3-DIKETO-L-GULONATE TRAP TRANSPORTER SMALL PERMEASE PROTEIN YIAM"/>
    <property type="match status" value="1"/>
</dbReference>
<dbReference type="EMBL" id="OAOQ01000004">
    <property type="protein sequence ID" value="SNX69569.1"/>
    <property type="molecule type" value="Genomic_DNA"/>
</dbReference>
<evidence type="ECO:0000256" key="4">
    <source>
        <dbReference type="ARBA" id="ARBA00022519"/>
    </source>
</evidence>
<keyword evidence="12" id="KW-1185">Reference proteome</keyword>
<evidence type="ECO:0000313" key="11">
    <source>
        <dbReference type="EMBL" id="SNX69569.1"/>
    </source>
</evidence>
<dbReference type="GO" id="GO:0022857">
    <property type="term" value="F:transmembrane transporter activity"/>
    <property type="evidence" value="ECO:0007669"/>
    <property type="project" value="UniProtKB-UniRule"/>
</dbReference>
<evidence type="ECO:0000256" key="2">
    <source>
        <dbReference type="ARBA" id="ARBA00022448"/>
    </source>
</evidence>
<gene>
    <name evidence="11" type="ORF">SAMN05878503_104105</name>
</gene>
<feature type="transmembrane region" description="Helical" evidence="9">
    <location>
        <begin position="51"/>
        <end position="68"/>
    </location>
</feature>
<name>A0A285CPT4_9RHOB</name>
<dbReference type="RefSeq" id="WP_176504504.1">
    <property type="nucleotide sequence ID" value="NZ_OAOQ01000004.1"/>
</dbReference>
<dbReference type="GO" id="GO:0005886">
    <property type="term" value="C:plasma membrane"/>
    <property type="evidence" value="ECO:0007669"/>
    <property type="project" value="UniProtKB-SubCell"/>
</dbReference>
<keyword evidence="4 9" id="KW-0997">Cell inner membrane</keyword>
<feature type="transmembrane region" description="Helical" evidence="9">
    <location>
        <begin position="89"/>
        <end position="111"/>
    </location>
</feature>
<sequence>MFLILSRLDRVLVAANGLVVVALLGAMACIVFANVTLRFLTSESLVWAEEVARYLMIWMTFLGAGLALRRGLHVAVGGVQQALPARAGLVLRGVVVALMLAFFGLMVWTGMDYMDRMGRQVTPATRISFKWIYAAMPVGFALLVLHMAFALPVWLRTGRFESVSAPPDAPLAG</sequence>
<dbReference type="GO" id="GO:0015740">
    <property type="term" value="P:C4-dicarboxylate transport"/>
    <property type="evidence" value="ECO:0007669"/>
    <property type="project" value="TreeGrafter"/>
</dbReference>
<evidence type="ECO:0000313" key="12">
    <source>
        <dbReference type="Proteomes" id="UP000219467"/>
    </source>
</evidence>
<keyword evidence="5 9" id="KW-0812">Transmembrane</keyword>
<dbReference type="Pfam" id="PF04290">
    <property type="entry name" value="DctQ"/>
    <property type="match status" value="1"/>
</dbReference>
<dbReference type="AlphaFoldDB" id="A0A285CPT4"/>
<evidence type="ECO:0000256" key="5">
    <source>
        <dbReference type="ARBA" id="ARBA00022692"/>
    </source>
</evidence>
<organism evidence="11 12">
    <name type="scientific">Cereibacter ovatus</name>
    <dbReference type="NCBI Taxonomy" id="439529"/>
    <lineage>
        <taxon>Bacteria</taxon>
        <taxon>Pseudomonadati</taxon>
        <taxon>Pseudomonadota</taxon>
        <taxon>Alphaproteobacteria</taxon>
        <taxon>Rhodobacterales</taxon>
        <taxon>Paracoccaceae</taxon>
        <taxon>Cereibacter</taxon>
    </lineage>
</organism>
<evidence type="ECO:0000256" key="1">
    <source>
        <dbReference type="ARBA" id="ARBA00004429"/>
    </source>
</evidence>
<keyword evidence="3" id="KW-1003">Cell membrane</keyword>
<evidence type="ECO:0000259" key="10">
    <source>
        <dbReference type="Pfam" id="PF04290"/>
    </source>
</evidence>
<comment type="function">
    <text evidence="9">Part of the tripartite ATP-independent periplasmic (TRAP) transport system.</text>
</comment>
<keyword evidence="6 9" id="KW-1133">Transmembrane helix</keyword>
<dbReference type="PROSITE" id="PS51257">
    <property type="entry name" value="PROKAR_LIPOPROTEIN"/>
    <property type="match status" value="1"/>
</dbReference>